<keyword evidence="11" id="KW-0325">Glycoprotein</keyword>
<protein>
    <recommendedName>
        <fullName evidence="12">Fucosyltransferase</fullName>
        <ecNumber evidence="12">2.4.1.-</ecNumber>
    </recommendedName>
</protein>
<feature type="domain" description="Fucosyltransferase C-terminal" evidence="13">
    <location>
        <begin position="145"/>
        <end position="287"/>
    </location>
</feature>
<keyword evidence="10" id="KW-0472">Membrane</keyword>
<accession>A0AAF3EQ14</accession>
<evidence type="ECO:0000313" key="15">
    <source>
        <dbReference type="Proteomes" id="UP000887575"/>
    </source>
</evidence>
<proteinExistence type="inferred from homology"/>
<dbReference type="GO" id="GO:0008417">
    <property type="term" value="F:fucosyltransferase activity"/>
    <property type="evidence" value="ECO:0007669"/>
    <property type="project" value="InterPro"/>
</dbReference>
<evidence type="ECO:0000256" key="11">
    <source>
        <dbReference type="ARBA" id="ARBA00023180"/>
    </source>
</evidence>
<evidence type="ECO:0000313" key="16">
    <source>
        <dbReference type="WBParaSite" id="MBELARI_LOCUS16171"/>
    </source>
</evidence>
<evidence type="ECO:0000256" key="7">
    <source>
        <dbReference type="ARBA" id="ARBA00022968"/>
    </source>
</evidence>
<evidence type="ECO:0000259" key="13">
    <source>
        <dbReference type="Pfam" id="PF00852"/>
    </source>
</evidence>
<evidence type="ECO:0000256" key="5">
    <source>
        <dbReference type="ARBA" id="ARBA00022679"/>
    </source>
</evidence>
<evidence type="ECO:0000256" key="1">
    <source>
        <dbReference type="ARBA" id="ARBA00004447"/>
    </source>
</evidence>
<dbReference type="InterPro" id="IPR055270">
    <property type="entry name" value="Glyco_tran_10_C"/>
</dbReference>
<comment type="similarity">
    <text evidence="3 12">Belongs to the glycosyltransferase 10 family.</text>
</comment>
<evidence type="ECO:0000256" key="8">
    <source>
        <dbReference type="ARBA" id="ARBA00022989"/>
    </source>
</evidence>
<keyword evidence="6 12" id="KW-0812">Transmembrane</keyword>
<keyword evidence="4 12" id="KW-0328">Glycosyltransferase</keyword>
<dbReference type="Pfam" id="PF17039">
    <property type="entry name" value="Glyco_tran_10_N"/>
    <property type="match status" value="1"/>
</dbReference>
<dbReference type="Pfam" id="PF00852">
    <property type="entry name" value="Glyco_transf_10"/>
    <property type="match status" value="1"/>
</dbReference>
<keyword evidence="9 12" id="KW-0333">Golgi apparatus</keyword>
<dbReference type="InterPro" id="IPR038577">
    <property type="entry name" value="GT10-like_C_sf"/>
</dbReference>
<evidence type="ECO:0000259" key="14">
    <source>
        <dbReference type="Pfam" id="PF17039"/>
    </source>
</evidence>
<evidence type="ECO:0000256" key="3">
    <source>
        <dbReference type="ARBA" id="ARBA00008919"/>
    </source>
</evidence>
<dbReference type="PANTHER" id="PTHR48438:SF1">
    <property type="entry name" value="ALPHA-(1,3)-FUCOSYLTRANSFERASE C-RELATED"/>
    <property type="match status" value="1"/>
</dbReference>
<dbReference type="AlphaFoldDB" id="A0AAF3EQ14"/>
<dbReference type="SUPFAM" id="SSF53756">
    <property type="entry name" value="UDP-Glycosyltransferase/glycogen phosphorylase"/>
    <property type="match status" value="1"/>
</dbReference>
<dbReference type="WBParaSite" id="MBELARI_LOCUS16171">
    <property type="protein sequence ID" value="MBELARI_LOCUS16171"/>
    <property type="gene ID" value="MBELARI_LOCUS16171"/>
</dbReference>
<keyword evidence="15" id="KW-1185">Reference proteome</keyword>
<keyword evidence="7" id="KW-0735">Signal-anchor</keyword>
<keyword evidence="5 12" id="KW-0808">Transferase</keyword>
<feature type="domain" description="Fucosyltransferase N-terminal" evidence="14">
    <location>
        <begin position="42"/>
        <end position="131"/>
    </location>
</feature>
<dbReference type="GO" id="GO:0032580">
    <property type="term" value="C:Golgi cisterna membrane"/>
    <property type="evidence" value="ECO:0007669"/>
    <property type="project" value="UniProtKB-SubCell"/>
</dbReference>
<dbReference type="PANTHER" id="PTHR48438">
    <property type="entry name" value="ALPHA-(1,3)-FUCOSYLTRANSFERASE C-RELATED"/>
    <property type="match status" value="1"/>
</dbReference>
<dbReference type="InterPro" id="IPR031481">
    <property type="entry name" value="Glyco_tran_10_N"/>
</dbReference>
<keyword evidence="8" id="KW-1133">Transmembrane helix</keyword>
<evidence type="ECO:0000256" key="9">
    <source>
        <dbReference type="ARBA" id="ARBA00023034"/>
    </source>
</evidence>
<organism evidence="15 16">
    <name type="scientific">Mesorhabditis belari</name>
    <dbReference type="NCBI Taxonomy" id="2138241"/>
    <lineage>
        <taxon>Eukaryota</taxon>
        <taxon>Metazoa</taxon>
        <taxon>Ecdysozoa</taxon>
        <taxon>Nematoda</taxon>
        <taxon>Chromadorea</taxon>
        <taxon>Rhabditida</taxon>
        <taxon>Rhabditina</taxon>
        <taxon>Rhabditomorpha</taxon>
        <taxon>Rhabditoidea</taxon>
        <taxon>Rhabditidae</taxon>
        <taxon>Mesorhabditinae</taxon>
        <taxon>Mesorhabditis</taxon>
    </lineage>
</organism>
<evidence type="ECO:0000256" key="10">
    <source>
        <dbReference type="ARBA" id="ARBA00023136"/>
    </source>
</evidence>
<name>A0AAF3EQ14_9BILA</name>
<dbReference type="Proteomes" id="UP000887575">
    <property type="component" value="Unassembled WGS sequence"/>
</dbReference>
<comment type="subcellular location">
    <subcellularLocation>
        <location evidence="1 12">Golgi apparatus</location>
        <location evidence="1 12">Golgi stack membrane</location>
        <topology evidence="1 12">Single-pass type II membrane protein</topology>
    </subcellularLocation>
</comment>
<evidence type="ECO:0000256" key="4">
    <source>
        <dbReference type="ARBA" id="ARBA00022676"/>
    </source>
</evidence>
<comment type="pathway">
    <text evidence="2">Protein modification; protein glycosylation.</text>
</comment>
<evidence type="ECO:0000256" key="12">
    <source>
        <dbReference type="RuleBase" id="RU003832"/>
    </source>
</evidence>
<dbReference type="InterPro" id="IPR001503">
    <property type="entry name" value="Glyco_trans_10"/>
</dbReference>
<reference evidence="16" key="1">
    <citation type="submission" date="2024-02" db="UniProtKB">
        <authorList>
            <consortium name="WormBaseParasite"/>
        </authorList>
    </citation>
    <scope>IDENTIFICATION</scope>
</reference>
<evidence type="ECO:0000256" key="6">
    <source>
        <dbReference type="ARBA" id="ARBA00022692"/>
    </source>
</evidence>
<dbReference type="EC" id="2.4.1.-" evidence="12"/>
<dbReference type="Gene3D" id="3.40.50.11660">
    <property type="entry name" value="Glycosyl transferase family 10, C-terminal domain"/>
    <property type="match status" value="1"/>
</dbReference>
<sequence length="287" mass="33892">MGKKFYNSESLFQFENPFTNINVTSENKQLSFSERNSTVKPIQILYYTQLFMNRAQPTWVSNERCTNVEPQSCLIHSNREFFNESDAVVFEPRFANMRLSTIPRREDQIFIFSVNESPQRFRRPDKSGRFFEAIGINESFLERPRTHFISAMIGNCQSTPSGRTKLVKAFERQNYLSLFGGCSAVKERKNACAKRDERCVQELFEDSYFYLALENSVCMDYVTEKYWNRTTYHSIPILWSREAAKNHGIPEKSVIYVDDFETIDTLLDHLKYLRDNAKAYAEYFQWR</sequence>
<evidence type="ECO:0000256" key="2">
    <source>
        <dbReference type="ARBA" id="ARBA00004922"/>
    </source>
</evidence>